<dbReference type="STRING" id="1114972.FD35_GL001070"/>
<keyword evidence="8" id="KW-1185">Reference proteome</keyword>
<dbReference type="InterPro" id="IPR002549">
    <property type="entry name" value="AI-2E-like"/>
</dbReference>
<evidence type="ECO:0000256" key="2">
    <source>
        <dbReference type="ARBA" id="ARBA00009773"/>
    </source>
</evidence>
<dbReference type="PATRIC" id="fig|1114972.6.peg.1086"/>
<name>A0A0R1R8B1_9LACO</name>
<dbReference type="PANTHER" id="PTHR21716:SF62">
    <property type="entry name" value="TRANSPORT PROTEIN YDBI-RELATED"/>
    <property type="match status" value="1"/>
</dbReference>
<comment type="caution">
    <text evidence="7">The sequence shown here is derived from an EMBL/GenBank/DDBJ whole genome shotgun (WGS) entry which is preliminary data.</text>
</comment>
<feature type="transmembrane region" description="Helical" evidence="6">
    <location>
        <begin position="65"/>
        <end position="86"/>
    </location>
</feature>
<evidence type="ECO:0000256" key="6">
    <source>
        <dbReference type="SAM" id="Phobius"/>
    </source>
</evidence>
<sequence length="366" mass="42255">MGDLVVTTYYQRFVKNVSLRRWTVLGFIVLALWLMRSMISIVLLTFVFTFLVTRLTQFIRRFVKIPAAVIVIAIYLLVILGLYSGITNYIPKLIDETVKMANTVYNFYRNPSHDTNYVVNFINQYAKRLDIMNQLKNWATIILNYVGYIGQMALTLFFSLILSFFFTVENKRVREFSHLFLDSTYGWFFQDVSYLFKKFINTFGVVIEAQFFIAICNTVITTVTLAFMRMPQLPTLALMIFILSLIPVAGVIISVVPLGLIAYSVGGLDYVIYILVMILVVHTLEAYVLNPQFYASRTELPIFYTFVVLLVGERLFGVWGLIFGVPLFTFFLDLLGVKSIGRERPSIKRMRERRRAKRTVDGDDGK</sequence>
<reference evidence="7 8" key="1">
    <citation type="journal article" date="2015" name="Genome Announc.">
        <title>Expanding the biotechnology potential of lactobacilli through comparative genomics of 213 strains and associated genera.</title>
        <authorList>
            <person name="Sun Z."/>
            <person name="Harris H.M."/>
            <person name="McCann A."/>
            <person name="Guo C."/>
            <person name="Argimon S."/>
            <person name="Zhang W."/>
            <person name="Yang X."/>
            <person name="Jeffery I.B."/>
            <person name="Cooney J.C."/>
            <person name="Kagawa T.F."/>
            <person name="Liu W."/>
            <person name="Song Y."/>
            <person name="Salvetti E."/>
            <person name="Wrobel A."/>
            <person name="Rasinkangas P."/>
            <person name="Parkhill J."/>
            <person name="Rea M.C."/>
            <person name="O'Sullivan O."/>
            <person name="Ritari J."/>
            <person name="Douillard F.P."/>
            <person name="Paul Ross R."/>
            <person name="Yang R."/>
            <person name="Briner A.E."/>
            <person name="Felis G.E."/>
            <person name="de Vos W.M."/>
            <person name="Barrangou R."/>
            <person name="Klaenhammer T.R."/>
            <person name="Caufield P.W."/>
            <person name="Cui Y."/>
            <person name="Zhang H."/>
            <person name="O'Toole P.W."/>
        </authorList>
    </citation>
    <scope>NUCLEOTIDE SEQUENCE [LARGE SCALE GENOMIC DNA]</scope>
    <source>
        <strain evidence="7 8">DSM 15814</strain>
    </source>
</reference>
<feature type="transmembrane region" description="Helical" evidence="6">
    <location>
        <begin position="145"/>
        <end position="167"/>
    </location>
</feature>
<gene>
    <name evidence="7" type="ORF">FD35_GL001070</name>
</gene>
<feature type="transmembrane region" description="Helical" evidence="6">
    <location>
        <begin position="270"/>
        <end position="288"/>
    </location>
</feature>
<comment type="similarity">
    <text evidence="2">Belongs to the autoinducer-2 exporter (AI-2E) (TC 2.A.86) family.</text>
</comment>
<evidence type="ECO:0000256" key="4">
    <source>
        <dbReference type="ARBA" id="ARBA00022989"/>
    </source>
</evidence>
<dbReference type="eggNOG" id="COG0628">
    <property type="taxonomic scope" value="Bacteria"/>
</dbReference>
<dbReference type="EMBL" id="AZFF01000019">
    <property type="protein sequence ID" value="KRL53437.1"/>
    <property type="molecule type" value="Genomic_DNA"/>
</dbReference>
<dbReference type="GO" id="GO:0016020">
    <property type="term" value="C:membrane"/>
    <property type="evidence" value="ECO:0007669"/>
    <property type="project" value="UniProtKB-SubCell"/>
</dbReference>
<dbReference type="AlphaFoldDB" id="A0A0R1R8B1"/>
<evidence type="ECO:0000256" key="3">
    <source>
        <dbReference type="ARBA" id="ARBA00022692"/>
    </source>
</evidence>
<evidence type="ECO:0000313" key="8">
    <source>
        <dbReference type="Proteomes" id="UP000051999"/>
    </source>
</evidence>
<feature type="transmembrane region" description="Helical" evidence="6">
    <location>
        <begin position="322"/>
        <end position="341"/>
    </location>
</feature>
<dbReference type="Pfam" id="PF01594">
    <property type="entry name" value="AI-2E_transport"/>
    <property type="match status" value="1"/>
</dbReference>
<dbReference type="Proteomes" id="UP000051999">
    <property type="component" value="Unassembled WGS sequence"/>
</dbReference>
<keyword evidence="4 6" id="KW-1133">Transmembrane helix</keyword>
<feature type="transmembrane region" description="Helical" evidence="6">
    <location>
        <begin position="202"/>
        <end position="228"/>
    </location>
</feature>
<protein>
    <submittedName>
        <fullName evidence="7">Permease</fullName>
    </submittedName>
</protein>
<evidence type="ECO:0000256" key="5">
    <source>
        <dbReference type="ARBA" id="ARBA00023136"/>
    </source>
</evidence>
<keyword evidence="5 6" id="KW-0472">Membrane</keyword>
<proteinExistence type="inferred from homology"/>
<evidence type="ECO:0000313" key="7">
    <source>
        <dbReference type="EMBL" id="KRL53437.1"/>
    </source>
</evidence>
<keyword evidence="3 6" id="KW-0812">Transmembrane</keyword>
<dbReference type="PANTHER" id="PTHR21716">
    <property type="entry name" value="TRANSMEMBRANE PROTEIN"/>
    <property type="match status" value="1"/>
</dbReference>
<feature type="transmembrane region" description="Helical" evidence="6">
    <location>
        <begin position="240"/>
        <end position="264"/>
    </location>
</feature>
<accession>A0A0R1R8B1</accession>
<feature type="transmembrane region" description="Helical" evidence="6">
    <location>
        <begin position="24"/>
        <end position="53"/>
    </location>
</feature>
<comment type="subcellular location">
    <subcellularLocation>
        <location evidence="1">Membrane</location>
        <topology evidence="1">Multi-pass membrane protein</topology>
    </subcellularLocation>
</comment>
<evidence type="ECO:0000256" key="1">
    <source>
        <dbReference type="ARBA" id="ARBA00004141"/>
    </source>
</evidence>
<organism evidence="7 8">
    <name type="scientific">Furfurilactobacillus rossiae DSM 15814</name>
    <dbReference type="NCBI Taxonomy" id="1114972"/>
    <lineage>
        <taxon>Bacteria</taxon>
        <taxon>Bacillati</taxon>
        <taxon>Bacillota</taxon>
        <taxon>Bacilli</taxon>
        <taxon>Lactobacillales</taxon>
        <taxon>Lactobacillaceae</taxon>
        <taxon>Furfurilactobacillus</taxon>
    </lineage>
</organism>
<dbReference type="GO" id="GO:0055085">
    <property type="term" value="P:transmembrane transport"/>
    <property type="evidence" value="ECO:0007669"/>
    <property type="project" value="TreeGrafter"/>
</dbReference>